<feature type="compositionally biased region" description="Low complexity" evidence="1">
    <location>
        <begin position="51"/>
        <end position="62"/>
    </location>
</feature>
<proteinExistence type="predicted"/>
<comment type="caution">
    <text evidence="2">The sequence shown here is derived from an EMBL/GenBank/DDBJ whole genome shotgun (WGS) entry which is preliminary data.</text>
</comment>
<feature type="compositionally biased region" description="Basic and acidic residues" evidence="1">
    <location>
        <begin position="14"/>
        <end position="29"/>
    </location>
</feature>
<evidence type="ECO:0000313" key="3">
    <source>
        <dbReference type="Proteomes" id="UP001107558"/>
    </source>
</evidence>
<reference evidence="2" key="1">
    <citation type="submission" date="2021-03" db="EMBL/GenBank/DDBJ databases">
        <title>Chromosome level genome of the anhydrobiotic midge Polypedilum vanderplanki.</title>
        <authorList>
            <person name="Yoshida Y."/>
            <person name="Kikawada T."/>
            <person name="Gusev O."/>
        </authorList>
    </citation>
    <scope>NUCLEOTIDE SEQUENCE</scope>
    <source>
        <strain evidence="2">NIAS01</strain>
        <tissue evidence="2">Whole body or cell culture</tissue>
    </source>
</reference>
<keyword evidence="3" id="KW-1185">Reference proteome</keyword>
<evidence type="ECO:0000256" key="1">
    <source>
        <dbReference type="SAM" id="MobiDB-lite"/>
    </source>
</evidence>
<accession>A0A9J6B978</accession>
<feature type="compositionally biased region" description="Polar residues" evidence="1">
    <location>
        <begin position="1"/>
        <end position="12"/>
    </location>
</feature>
<name>A0A9J6B978_POLVA</name>
<organism evidence="2 3">
    <name type="scientific">Polypedilum vanderplanki</name>
    <name type="common">Sleeping chironomid midge</name>
    <dbReference type="NCBI Taxonomy" id="319348"/>
    <lineage>
        <taxon>Eukaryota</taxon>
        <taxon>Metazoa</taxon>
        <taxon>Ecdysozoa</taxon>
        <taxon>Arthropoda</taxon>
        <taxon>Hexapoda</taxon>
        <taxon>Insecta</taxon>
        <taxon>Pterygota</taxon>
        <taxon>Neoptera</taxon>
        <taxon>Endopterygota</taxon>
        <taxon>Diptera</taxon>
        <taxon>Nematocera</taxon>
        <taxon>Chironomoidea</taxon>
        <taxon>Chironomidae</taxon>
        <taxon>Chironominae</taxon>
        <taxon>Polypedilum</taxon>
        <taxon>Polypedilum</taxon>
    </lineage>
</organism>
<sequence length="428" mass="49530">MTDAKTNNNNDKFQMLDEKSKQEFREFSRQKRQLTSPENISTPDGKRRNQLQRSQQSSRSSNYGKSLNFKSINNITFDPLPRPDDSIIIKSPLINSTISSNFESVNDSIDGNDENPFDLTEVNCDEFEKSLAQVSEMITNRADPHEILRKIADELAVTHKTYKESIAKINKNVFKRISAIHCQQIDSENRMIAKMSQIYQASTEHYNAIELSKVDNLLLKQRSQLLAEVKQIFKRMNIWINTPNRMIMDIYLQKVSVRENNSFGSEQLLAVKFLSSNVVVEIKKQISTFNKTLYAEKKFNSIRYFARDNWSSSIWKFLRIGYELSSLFSSIKYVNVSESGVLISYYDKTESTEKLKRFLIRNENDTNKFRTIIGDIALEVSALIFYSGDYFALSKQERLAHRQHYISQVTVANKSRDANDKTTNQSLA</sequence>
<feature type="region of interest" description="Disordered" evidence="1">
    <location>
        <begin position="1"/>
        <end position="65"/>
    </location>
</feature>
<gene>
    <name evidence="2" type="ORF">PVAND_017608</name>
</gene>
<dbReference type="AlphaFoldDB" id="A0A9J6B978"/>
<protein>
    <submittedName>
        <fullName evidence="2">Uncharacterized protein</fullName>
    </submittedName>
</protein>
<evidence type="ECO:0000313" key="2">
    <source>
        <dbReference type="EMBL" id="KAG5666274.1"/>
    </source>
</evidence>
<feature type="compositionally biased region" description="Polar residues" evidence="1">
    <location>
        <begin position="33"/>
        <end position="42"/>
    </location>
</feature>
<dbReference type="Proteomes" id="UP001107558">
    <property type="component" value="Unassembled WGS sequence"/>
</dbReference>
<dbReference type="EMBL" id="JADBJN010000008">
    <property type="protein sequence ID" value="KAG5666274.1"/>
    <property type="molecule type" value="Genomic_DNA"/>
</dbReference>